<dbReference type="EMBL" id="HBIC01021835">
    <property type="protein sequence ID" value="CAE0282078.1"/>
    <property type="molecule type" value="Transcribed_RNA"/>
</dbReference>
<reference evidence="1" key="1">
    <citation type="submission" date="2021-01" db="EMBL/GenBank/DDBJ databases">
        <authorList>
            <person name="Corre E."/>
            <person name="Pelletier E."/>
            <person name="Niang G."/>
            <person name="Scheremetjew M."/>
            <person name="Finn R."/>
            <person name="Kale V."/>
            <person name="Holt S."/>
            <person name="Cochrane G."/>
            <person name="Meng A."/>
            <person name="Brown T."/>
            <person name="Cohen L."/>
        </authorList>
    </citation>
    <scope>NUCLEOTIDE SEQUENCE</scope>
    <source>
        <strain evidence="1">CCAP 955/1</strain>
    </source>
</reference>
<proteinExistence type="predicted"/>
<accession>A0A7S3M5H0</accession>
<dbReference type="AlphaFoldDB" id="A0A7S3M5H0"/>
<protein>
    <submittedName>
        <fullName evidence="1">Uncharacterized protein</fullName>
    </submittedName>
</protein>
<gene>
    <name evidence="1" type="ORF">SELO1098_LOCUS10912</name>
</gene>
<organism evidence="1">
    <name type="scientific">Spumella elongata</name>
    <dbReference type="NCBI Taxonomy" id="89044"/>
    <lineage>
        <taxon>Eukaryota</taxon>
        <taxon>Sar</taxon>
        <taxon>Stramenopiles</taxon>
        <taxon>Ochrophyta</taxon>
        <taxon>Chrysophyceae</taxon>
        <taxon>Chromulinales</taxon>
        <taxon>Chromulinaceae</taxon>
        <taxon>Spumella</taxon>
    </lineage>
</organism>
<evidence type="ECO:0000313" key="1">
    <source>
        <dbReference type="EMBL" id="CAE0282078.1"/>
    </source>
</evidence>
<sequence>MDKTDVPDVERVYIAALDIFERHWILYVMDTMLWEAAKEKNIVDSMMEHQRRRIDFHEHYYCRPTFILAWCREEFGDCLNANMPNRKWQCTQEYQRAYQMLAILCGTNHQYTAGPYNKLWQVNGAAEAAKEASKKEGEGGST</sequence>
<name>A0A7S3M5H0_9STRA</name>